<evidence type="ECO:0000313" key="2">
    <source>
        <dbReference type="EMBL" id="MFD1829333.1"/>
    </source>
</evidence>
<sequence>MIEVLAVVLLLAHALAHLRVWATPEDPDHPAPFAPGHSWALAAAHLTQETARAGAVAMASITALLYGVAGVALAAGLDWWAPAAVLAAAGGLVLKTLWFSPWLLVGIAADAGVVLAVTLEWPASLY</sequence>
<organism evidence="2 3">
    <name type="scientific">Streptomyces desertarenae</name>
    <dbReference type="NCBI Taxonomy" id="2666184"/>
    <lineage>
        <taxon>Bacteria</taxon>
        <taxon>Bacillati</taxon>
        <taxon>Actinomycetota</taxon>
        <taxon>Actinomycetes</taxon>
        <taxon>Kitasatosporales</taxon>
        <taxon>Streptomycetaceae</taxon>
        <taxon>Streptomyces</taxon>
    </lineage>
</organism>
<dbReference type="EMBL" id="JBHUFU010000003">
    <property type="protein sequence ID" value="MFD1829333.1"/>
    <property type="molecule type" value="Genomic_DNA"/>
</dbReference>
<evidence type="ECO:0000256" key="1">
    <source>
        <dbReference type="SAM" id="Phobius"/>
    </source>
</evidence>
<evidence type="ECO:0000313" key="3">
    <source>
        <dbReference type="Proteomes" id="UP001597365"/>
    </source>
</evidence>
<dbReference type="Proteomes" id="UP001597365">
    <property type="component" value="Unassembled WGS sequence"/>
</dbReference>
<reference evidence="3" key="1">
    <citation type="journal article" date="2019" name="Int. J. Syst. Evol. Microbiol.">
        <title>The Global Catalogue of Microorganisms (GCM) 10K type strain sequencing project: providing services to taxonomists for standard genome sequencing and annotation.</title>
        <authorList>
            <consortium name="The Broad Institute Genomics Platform"/>
            <consortium name="The Broad Institute Genome Sequencing Center for Infectious Disease"/>
            <person name="Wu L."/>
            <person name="Ma J."/>
        </authorList>
    </citation>
    <scope>NUCLEOTIDE SEQUENCE [LARGE SCALE GENOMIC DNA]</scope>
    <source>
        <strain evidence="3">CGMCC 4.7455</strain>
    </source>
</reference>
<dbReference type="RefSeq" id="WP_380897776.1">
    <property type="nucleotide sequence ID" value="NZ_JBHUFU010000003.1"/>
</dbReference>
<keyword evidence="3" id="KW-1185">Reference proteome</keyword>
<keyword evidence="1" id="KW-1133">Transmembrane helix</keyword>
<feature type="transmembrane region" description="Helical" evidence="1">
    <location>
        <begin position="55"/>
        <end position="77"/>
    </location>
</feature>
<accession>A0ABW4PF44</accession>
<proteinExistence type="predicted"/>
<feature type="transmembrane region" description="Helical" evidence="1">
    <location>
        <begin position="97"/>
        <end position="119"/>
    </location>
</feature>
<name>A0ABW4PF44_9ACTN</name>
<keyword evidence="1" id="KW-0472">Membrane</keyword>
<comment type="caution">
    <text evidence="2">The sequence shown here is derived from an EMBL/GenBank/DDBJ whole genome shotgun (WGS) entry which is preliminary data.</text>
</comment>
<gene>
    <name evidence="2" type="ORF">ACFSJS_06615</name>
</gene>
<keyword evidence="1" id="KW-0812">Transmembrane</keyword>
<protein>
    <submittedName>
        <fullName evidence="2">Uncharacterized protein</fullName>
    </submittedName>
</protein>